<feature type="region of interest" description="Disordered" evidence="4">
    <location>
        <begin position="443"/>
        <end position="463"/>
    </location>
</feature>
<dbReference type="Gene3D" id="1.25.10.10">
    <property type="entry name" value="Leucine-rich Repeat Variant"/>
    <property type="match status" value="1"/>
</dbReference>
<evidence type="ECO:0000259" key="5">
    <source>
        <dbReference type="Pfam" id="PF11935"/>
    </source>
</evidence>
<dbReference type="InterPro" id="IPR016024">
    <property type="entry name" value="ARM-type_fold"/>
</dbReference>
<dbReference type="PANTHER" id="PTHR15245">
    <property type="entry name" value="SYMPLEKIN-RELATED"/>
    <property type="match status" value="1"/>
</dbReference>
<evidence type="ECO:0000256" key="4">
    <source>
        <dbReference type="SAM" id="MobiDB-lite"/>
    </source>
</evidence>
<comment type="subcellular location">
    <subcellularLocation>
        <location evidence="1">Nucleus</location>
    </subcellularLocation>
</comment>
<dbReference type="Pfam" id="PF11935">
    <property type="entry name" value="SYMPK_PTA1_N"/>
    <property type="match status" value="1"/>
</dbReference>
<dbReference type="InterPro" id="IPR021850">
    <property type="entry name" value="Symplekin/Pta1"/>
</dbReference>
<dbReference type="SUPFAM" id="SSF48371">
    <property type="entry name" value="ARM repeat"/>
    <property type="match status" value="1"/>
</dbReference>
<protein>
    <recommendedName>
        <fullName evidence="5">Symplekin/Pta1 N-terminal domain-containing protein</fullName>
    </recommendedName>
</protein>
<proteinExistence type="predicted"/>
<sequence length="770" mass="85823">MAAESTPTGNTQLVQLNHARNLALEDPSMYTRLLPAVLPMIGSGSNPSLELRMWGAEFLAEVFASPTLPSDDKQLLSLQALPVLKELLELVGGNTAPLELAGMMKNTIQAATSIYPLVFRHIVKNPEDLATWQIMGSIKSNVLRRMDTELPGVRICCIKFVERIVQTQTPGVIPDPRRPDQNEISLALVPPDHPILPPTNMEAEAHGLLDRVLSILQEDYTDPLLITATINGLGALMKLRSSLANKIINAVLNFNPFRMARAPVTVASRLIMRSIEKTVCVFLTSILKRAPQHPLAPRIDQHIGRLHQLRKDLLEGVPDRKRPAIMETTDGTDKKRQRVGVAPPGAPQVKPAPVVVAPTPPVAPITPAPLSYAQLFSLTDDPNALNMNVQPIPADMAARTLVLLLQDHVDTGRLEAAINAVRNRYNTLVQAVSLLTQAPANGAVQAPPHVMPPPEDEEDYEPDFEPTEDAEMIKNRMEMDLPEDIAAAKASTQDVAQYRLPRPEPLSDEQLEAASLANIERMFATLDVLPKPNATPGQTYKRGFHEPVIRGALDRDSYFRLIVRVAVRPTMVAPERDELKKEERGPALYGDLVRHRLLQYILSDWQHRIGYAVTWFTEEWLAEQDVLRARALPAIAGEEERRTMEPRRNYRKWVLKFIDDLAAYLGGGKTDLRVLVRFIGEVPALDPEIVSRVRMLASDPEREGIVAASLRYLVQYRVPAKEMALDALQEVWQENQSFESPNAKLLTIHRPDFVEQKRREREAAAIVATV</sequence>
<accession>A0A6G1HNV8</accession>
<dbReference type="EMBL" id="ML996703">
    <property type="protein sequence ID" value="KAF2397594.1"/>
    <property type="molecule type" value="Genomic_DNA"/>
</dbReference>
<dbReference type="InterPro" id="IPR032460">
    <property type="entry name" value="Symplekin/Pta1_N"/>
</dbReference>
<dbReference type="AlphaFoldDB" id="A0A6G1HNV8"/>
<dbReference type="Proteomes" id="UP000799640">
    <property type="component" value="Unassembled WGS sequence"/>
</dbReference>
<dbReference type="OrthoDB" id="331600at2759"/>
<dbReference type="GO" id="GO:0005847">
    <property type="term" value="C:mRNA cleavage and polyadenylation specificity factor complex"/>
    <property type="evidence" value="ECO:0007669"/>
    <property type="project" value="TreeGrafter"/>
</dbReference>
<keyword evidence="2" id="KW-0507">mRNA processing</keyword>
<dbReference type="PANTHER" id="PTHR15245:SF20">
    <property type="entry name" value="SYMPLEKIN"/>
    <property type="match status" value="1"/>
</dbReference>
<evidence type="ECO:0000256" key="2">
    <source>
        <dbReference type="ARBA" id="ARBA00022664"/>
    </source>
</evidence>
<dbReference type="InterPro" id="IPR011989">
    <property type="entry name" value="ARM-like"/>
</dbReference>
<gene>
    <name evidence="6" type="ORF">EJ06DRAFT_498798</name>
</gene>
<feature type="domain" description="Symplekin/Pta1 N-terminal" evidence="5">
    <location>
        <begin position="104"/>
        <end position="315"/>
    </location>
</feature>
<evidence type="ECO:0000256" key="1">
    <source>
        <dbReference type="ARBA" id="ARBA00004123"/>
    </source>
</evidence>
<evidence type="ECO:0000313" key="7">
    <source>
        <dbReference type="Proteomes" id="UP000799640"/>
    </source>
</evidence>
<keyword evidence="3" id="KW-0539">Nucleus</keyword>
<evidence type="ECO:0000256" key="3">
    <source>
        <dbReference type="ARBA" id="ARBA00023242"/>
    </source>
</evidence>
<feature type="compositionally biased region" description="Acidic residues" evidence="4">
    <location>
        <begin position="454"/>
        <end position="463"/>
    </location>
</feature>
<evidence type="ECO:0000313" key="6">
    <source>
        <dbReference type="EMBL" id="KAF2397594.1"/>
    </source>
</evidence>
<dbReference type="GO" id="GO:0006397">
    <property type="term" value="P:mRNA processing"/>
    <property type="evidence" value="ECO:0007669"/>
    <property type="project" value="UniProtKB-KW"/>
</dbReference>
<name>A0A6G1HNV8_9PEZI</name>
<organism evidence="6 7">
    <name type="scientific">Trichodelitschia bisporula</name>
    <dbReference type="NCBI Taxonomy" id="703511"/>
    <lineage>
        <taxon>Eukaryota</taxon>
        <taxon>Fungi</taxon>
        <taxon>Dikarya</taxon>
        <taxon>Ascomycota</taxon>
        <taxon>Pezizomycotina</taxon>
        <taxon>Dothideomycetes</taxon>
        <taxon>Dothideomycetes incertae sedis</taxon>
        <taxon>Phaeotrichales</taxon>
        <taxon>Phaeotrichaceae</taxon>
        <taxon>Trichodelitschia</taxon>
    </lineage>
</organism>
<keyword evidence="7" id="KW-1185">Reference proteome</keyword>
<reference evidence="6" key="1">
    <citation type="journal article" date="2020" name="Stud. Mycol.">
        <title>101 Dothideomycetes genomes: a test case for predicting lifestyles and emergence of pathogens.</title>
        <authorList>
            <person name="Haridas S."/>
            <person name="Albert R."/>
            <person name="Binder M."/>
            <person name="Bloem J."/>
            <person name="Labutti K."/>
            <person name="Salamov A."/>
            <person name="Andreopoulos B."/>
            <person name="Baker S."/>
            <person name="Barry K."/>
            <person name="Bills G."/>
            <person name="Bluhm B."/>
            <person name="Cannon C."/>
            <person name="Castanera R."/>
            <person name="Culley D."/>
            <person name="Daum C."/>
            <person name="Ezra D."/>
            <person name="Gonzalez J."/>
            <person name="Henrissat B."/>
            <person name="Kuo A."/>
            <person name="Liang C."/>
            <person name="Lipzen A."/>
            <person name="Lutzoni F."/>
            <person name="Magnuson J."/>
            <person name="Mondo S."/>
            <person name="Nolan M."/>
            <person name="Ohm R."/>
            <person name="Pangilinan J."/>
            <person name="Park H.-J."/>
            <person name="Ramirez L."/>
            <person name="Alfaro M."/>
            <person name="Sun H."/>
            <person name="Tritt A."/>
            <person name="Yoshinaga Y."/>
            <person name="Zwiers L.-H."/>
            <person name="Turgeon B."/>
            <person name="Goodwin S."/>
            <person name="Spatafora J."/>
            <person name="Crous P."/>
            <person name="Grigoriev I."/>
        </authorList>
    </citation>
    <scope>NUCLEOTIDE SEQUENCE</scope>
    <source>
        <strain evidence="6">CBS 262.69</strain>
    </source>
</reference>